<dbReference type="Gene3D" id="2.30.42.10">
    <property type="match status" value="1"/>
</dbReference>
<dbReference type="EMBL" id="PCWN01000008">
    <property type="protein sequence ID" value="PIR03831.1"/>
    <property type="molecule type" value="Genomic_DNA"/>
</dbReference>
<evidence type="ECO:0000256" key="9">
    <source>
        <dbReference type="ARBA" id="ARBA00023049"/>
    </source>
</evidence>
<dbReference type="Proteomes" id="UP000229600">
    <property type="component" value="Unassembled WGS sequence"/>
</dbReference>
<accession>A0A2H0N4M1</accession>
<evidence type="ECO:0000313" key="14">
    <source>
        <dbReference type="Proteomes" id="UP000229600"/>
    </source>
</evidence>
<dbReference type="SUPFAM" id="SSF50156">
    <property type="entry name" value="PDZ domain-like"/>
    <property type="match status" value="1"/>
</dbReference>
<keyword evidence="4 13" id="KW-0645">Protease</keyword>
<dbReference type="NCBIfam" id="TIGR00054">
    <property type="entry name" value="RIP metalloprotease RseP"/>
    <property type="match status" value="1"/>
</dbReference>
<dbReference type="GO" id="GO:0016020">
    <property type="term" value="C:membrane"/>
    <property type="evidence" value="ECO:0007669"/>
    <property type="project" value="UniProtKB-SubCell"/>
</dbReference>
<keyword evidence="7 11" id="KW-0862">Zinc</keyword>
<evidence type="ECO:0000256" key="8">
    <source>
        <dbReference type="ARBA" id="ARBA00022989"/>
    </source>
</evidence>
<dbReference type="Pfam" id="PF17820">
    <property type="entry name" value="PDZ_6"/>
    <property type="match status" value="1"/>
</dbReference>
<keyword evidence="8 11" id="KW-1133">Transmembrane helix</keyword>
<dbReference type="CDD" id="cd06163">
    <property type="entry name" value="S2P-M50_PDZ_RseP-like"/>
    <property type="match status" value="1"/>
</dbReference>
<dbReference type="EC" id="3.4.24.-" evidence="11"/>
<evidence type="ECO:0000256" key="3">
    <source>
        <dbReference type="ARBA" id="ARBA00007931"/>
    </source>
</evidence>
<keyword evidence="10 11" id="KW-0472">Membrane</keyword>
<gene>
    <name evidence="13" type="primary">rseP</name>
    <name evidence="13" type="ORF">COV59_04145</name>
</gene>
<evidence type="ECO:0000256" key="5">
    <source>
        <dbReference type="ARBA" id="ARBA00022692"/>
    </source>
</evidence>
<sequence length="391" mass="42329">MGTLVVFIIVLGILVFVHEFGHFLAARKSGMKVYEFALGFPPLLIGFYKDPKSGKIVWVKRGSKSKDKLAKVGGGEAFEEEYPATLYSLNLLPLGGYCKIKGENGELESEPDSFGYQKTWKKLVVLVAGVTMNFIFAAVVLGIGFMIGLPMDISDGIPKGAELVGEQHVVIQQVEKDSAAEHAGLKMGDKILSMDGTEASSIKNVIEYVNTKGEQDIDLVYNRAGEVKKLTVKPQIVGETTEPHLGVYLADAAMVRFPWYISVYKGFWAAALGFINILIGFFFLLKGIITGQGLLFDVSGPVGIAVLVGESAKLGINYLLNITAMISLSLAVINILPIPALDGGRALFVVIEKVSGRPVPMKYEQLAHTIGFVLLMILIVVVSARDIIGLF</sequence>
<keyword evidence="11" id="KW-0479">Metal-binding</keyword>
<keyword evidence="9 11" id="KW-0482">Metalloprotease</keyword>
<dbReference type="InterPro" id="IPR041489">
    <property type="entry name" value="PDZ_6"/>
</dbReference>
<evidence type="ECO:0000256" key="1">
    <source>
        <dbReference type="ARBA" id="ARBA00001947"/>
    </source>
</evidence>
<comment type="caution">
    <text evidence="13">The sequence shown here is derived from an EMBL/GenBank/DDBJ whole genome shotgun (WGS) entry which is preliminary data.</text>
</comment>
<evidence type="ECO:0000256" key="6">
    <source>
        <dbReference type="ARBA" id="ARBA00022801"/>
    </source>
</evidence>
<keyword evidence="5 11" id="KW-0812">Transmembrane</keyword>
<dbReference type="GO" id="GO:0006508">
    <property type="term" value="P:proteolysis"/>
    <property type="evidence" value="ECO:0007669"/>
    <property type="project" value="UniProtKB-KW"/>
</dbReference>
<dbReference type="SMART" id="SM00228">
    <property type="entry name" value="PDZ"/>
    <property type="match status" value="1"/>
</dbReference>
<evidence type="ECO:0000313" key="13">
    <source>
        <dbReference type="EMBL" id="PIR03831.1"/>
    </source>
</evidence>
<evidence type="ECO:0000256" key="10">
    <source>
        <dbReference type="ARBA" id="ARBA00023136"/>
    </source>
</evidence>
<feature type="transmembrane region" description="Helical" evidence="11">
    <location>
        <begin position="366"/>
        <end position="388"/>
    </location>
</feature>
<evidence type="ECO:0000256" key="2">
    <source>
        <dbReference type="ARBA" id="ARBA00004141"/>
    </source>
</evidence>
<feature type="transmembrane region" description="Helical" evidence="11">
    <location>
        <begin position="266"/>
        <end position="285"/>
    </location>
</feature>
<feature type="domain" description="PDZ" evidence="12">
    <location>
        <begin position="146"/>
        <end position="205"/>
    </location>
</feature>
<proteinExistence type="inferred from homology"/>
<feature type="transmembrane region" description="Helical" evidence="11">
    <location>
        <begin position="318"/>
        <end position="338"/>
    </location>
</feature>
<evidence type="ECO:0000259" key="12">
    <source>
        <dbReference type="PROSITE" id="PS50106"/>
    </source>
</evidence>
<protein>
    <recommendedName>
        <fullName evidence="11">Zinc metalloprotease</fullName>
        <ecNumber evidence="11">3.4.24.-</ecNumber>
    </recommendedName>
</protein>
<dbReference type="InterPro" id="IPR001478">
    <property type="entry name" value="PDZ"/>
</dbReference>
<evidence type="ECO:0000256" key="11">
    <source>
        <dbReference type="RuleBase" id="RU362031"/>
    </source>
</evidence>
<dbReference type="InterPro" id="IPR036034">
    <property type="entry name" value="PDZ_sf"/>
</dbReference>
<dbReference type="GO" id="GO:0046872">
    <property type="term" value="F:metal ion binding"/>
    <property type="evidence" value="ECO:0007669"/>
    <property type="project" value="UniProtKB-KW"/>
</dbReference>
<reference evidence="13 14" key="1">
    <citation type="submission" date="2017-09" db="EMBL/GenBank/DDBJ databases">
        <title>Depth-based differentiation of microbial function through sediment-hosted aquifers and enrichment of novel symbionts in the deep terrestrial subsurface.</title>
        <authorList>
            <person name="Probst A.J."/>
            <person name="Ladd B."/>
            <person name="Jarett J.K."/>
            <person name="Geller-Mcgrath D.E."/>
            <person name="Sieber C.M."/>
            <person name="Emerson J.B."/>
            <person name="Anantharaman K."/>
            <person name="Thomas B.C."/>
            <person name="Malmstrom R."/>
            <person name="Stieglmeier M."/>
            <person name="Klingl A."/>
            <person name="Woyke T."/>
            <person name="Ryan C.M."/>
            <person name="Banfield J.F."/>
        </authorList>
    </citation>
    <scope>NUCLEOTIDE SEQUENCE [LARGE SCALE GENOMIC DNA]</scope>
    <source>
        <strain evidence="13">CG11_big_fil_rev_8_21_14_0_20_39_34</strain>
    </source>
</reference>
<dbReference type="PANTHER" id="PTHR42837:SF2">
    <property type="entry name" value="MEMBRANE METALLOPROTEASE ARASP2, CHLOROPLASTIC-RELATED"/>
    <property type="match status" value="1"/>
</dbReference>
<dbReference type="GO" id="GO:0004222">
    <property type="term" value="F:metalloendopeptidase activity"/>
    <property type="evidence" value="ECO:0007669"/>
    <property type="project" value="InterPro"/>
</dbReference>
<dbReference type="PANTHER" id="PTHR42837">
    <property type="entry name" value="REGULATOR OF SIGMA-E PROTEASE RSEP"/>
    <property type="match status" value="1"/>
</dbReference>
<feature type="transmembrane region" description="Helical" evidence="11">
    <location>
        <begin position="123"/>
        <end position="149"/>
    </location>
</feature>
<feature type="transmembrane region" description="Helical" evidence="11">
    <location>
        <begin position="6"/>
        <end position="25"/>
    </location>
</feature>
<dbReference type="InterPro" id="IPR008915">
    <property type="entry name" value="Peptidase_M50"/>
</dbReference>
<dbReference type="PROSITE" id="PS50106">
    <property type="entry name" value="PDZ"/>
    <property type="match status" value="1"/>
</dbReference>
<dbReference type="Pfam" id="PF02163">
    <property type="entry name" value="Peptidase_M50"/>
    <property type="match status" value="2"/>
</dbReference>
<comment type="cofactor">
    <cofactor evidence="1 11">
        <name>Zn(2+)</name>
        <dbReference type="ChEBI" id="CHEBI:29105"/>
    </cofactor>
</comment>
<keyword evidence="6 11" id="KW-0378">Hydrolase</keyword>
<dbReference type="InterPro" id="IPR004387">
    <property type="entry name" value="Pept_M50_Zn"/>
</dbReference>
<dbReference type="AlphaFoldDB" id="A0A2H0N4M1"/>
<organism evidence="13 14">
    <name type="scientific">Candidatus Magasanikbacteria bacterium CG11_big_fil_rev_8_21_14_0_20_39_34</name>
    <dbReference type="NCBI Taxonomy" id="1974653"/>
    <lineage>
        <taxon>Bacteria</taxon>
        <taxon>Candidatus Magasanikiibacteriota</taxon>
    </lineage>
</organism>
<evidence type="ECO:0000256" key="7">
    <source>
        <dbReference type="ARBA" id="ARBA00022833"/>
    </source>
</evidence>
<name>A0A2H0N4M1_9BACT</name>
<comment type="similarity">
    <text evidence="3 11">Belongs to the peptidase M50B family.</text>
</comment>
<comment type="subcellular location">
    <subcellularLocation>
        <location evidence="2">Membrane</location>
        <topology evidence="2">Multi-pass membrane protein</topology>
    </subcellularLocation>
</comment>
<evidence type="ECO:0000256" key="4">
    <source>
        <dbReference type="ARBA" id="ARBA00022670"/>
    </source>
</evidence>